<dbReference type="InterPro" id="IPR003222">
    <property type="entry name" value="Antitermntn"/>
</dbReference>
<sequence length="211" mass="23813">MNLEKTVRFHFPKSSPISPVSPSTDENTLRTPEVMAALGFAQAEAGFGMSAFFGKMGISQNDKNRAVTFLMKMTRSRLMKVRMTLDLSGRQRARMIYLISLFAYEDYTRSAASPEHRCKSCNGRGFIRDVEQIAATGQRVMKKCSRCNGLGFKRVKASALFKALKAIIPELSQPTFSRHIKPIFEELIQVCFSEENRANNALKKVSHQKSY</sequence>
<reference evidence="5" key="1">
    <citation type="submission" date="2017-09" db="EMBL/GenBank/DDBJ databases">
        <authorList>
            <person name="Varghese N."/>
            <person name="Submissions S."/>
        </authorList>
    </citation>
    <scope>NUCLEOTIDE SEQUENCE [LARGE SCALE GENOMIC DNA]</scope>
    <source>
        <strain evidence="5">JKS000234</strain>
    </source>
</reference>
<dbReference type="AlphaFoldDB" id="A0A286BZZ5"/>
<keyword evidence="5" id="KW-1185">Reference proteome</keyword>
<evidence type="ECO:0000313" key="4">
    <source>
        <dbReference type="EMBL" id="SOD39720.1"/>
    </source>
</evidence>
<gene>
    <name evidence="4" type="ORF">SAMN06273570_4174</name>
</gene>
<keyword evidence="1" id="KW-0805">Transcription regulation</keyword>
<protein>
    <submittedName>
        <fullName evidence="4">Antitermination protein</fullName>
    </submittedName>
</protein>
<keyword evidence="3" id="KW-0804">Transcription</keyword>
<dbReference type="GO" id="GO:0006355">
    <property type="term" value="P:regulation of DNA-templated transcription"/>
    <property type="evidence" value="ECO:0007669"/>
    <property type="project" value="InterPro"/>
</dbReference>
<dbReference type="InterPro" id="IPR038500">
    <property type="entry name" value="Antitermination_sf"/>
</dbReference>
<proteinExistence type="predicted"/>
<dbReference type="SUPFAM" id="SSF57938">
    <property type="entry name" value="DnaJ/Hsp40 cysteine-rich domain"/>
    <property type="match status" value="1"/>
</dbReference>
<evidence type="ECO:0000256" key="1">
    <source>
        <dbReference type="ARBA" id="ARBA00023015"/>
    </source>
</evidence>
<dbReference type="Proteomes" id="UP000219271">
    <property type="component" value="Unassembled WGS sequence"/>
</dbReference>
<dbReference type="OrthoDB" id="6572202at2"/>
<evidence type="ECO:0000256" key="2">
    <source>
        <dbReference type="ARBA" id="ARBA00023125"/>
    </source>
</evidence>
<dbReference type="GO" id="GO:0003677">
    <property type="term" value="F:DNA binding"/>
    <property type="evidence" value="ECO:0007669"/>
    <property type="project" value="UniProtKB-KW"/>
</dbReference>
<dbReference type="Gene3D" id="1.10.274.110">
    <property type="match status" value="1"/>
</dbReference>
<evidence type="ECO:0000313" key="5">
    <source>
        <dbReference type="Proteomes" id="UP000219271"/>
    </source>
</evidence>
<name>A0A286BZZ5_9GAMM</name>
<keyword evidence="2" id="KW-0238">DNA-binding</keyword>
<dbReference type="Pfam" id="PF03589">
    <property type="entry name" value="Antiterm"/>
    <property type="match status" value="2"/>
</dbReference>
<dbReference type="InterPro" id="IPR036410">
    <property type="entry name" value="HSP_DnaJ_Cys-rich_dom_sf"/>
</dbReference>
<dbReference type="EMBL" id="OCMY01000001">
    <property type="protein sequence ID" value="SOD39720.1"/>
    <property type="molecule type" value="Genomic_DNA"/>
</dbReference>
<dbReference type="RefSeq" id="WP_097097492.1">
    <property type="nucleotide sequence ID" value="NZ_OCMY01000001.1"/>
</dbReference>
<organism evidence="4 5">
    <name type="scientific">Candidatus Pantoea floridensis</name>
    <dbReference type="NCBI Taxonomy" id="1938870"/>
    <lineage>
        <taxon>Bacteria</taxon>
        <taxon>Pseudomonadati</taxon>
        <taxon>Pseudomonadota</taxon>
        <taxon>Gammaproteobacteria</taxon>
        <taxon>Enterobacterales</taxon>
        <taxon>Erwiniaceae</taxon>
        <taxon>Pantoea</taxon>
    </lineage>
</organism>
<accession>A0A286BZZ5</accession>
<evidence type="ECO:0000256" key="3">
    <source>
        <dbReference type="ARBA" id="ARBA00023163"/>
    </source>
</evidence>